<evidence type="ECO:0008006" key="5">
    <source>
        <dbReference type="Google" id="ProtNLM"/>
    </source>
</evidence>
<feature type="compositionally biased region" description="Basic and acidic residues" evidence="1">
    <location>
        <begin position="95"/>
        <end position="106"/>
    </location>
</feature>
<feature type="transmembrane region" description="Helical" evidence="2">
    <location>
        <begin position="36"/>
        <end position="56"/>
    </location>
</feature>
<feature type="compositionally biased region" description="Basic and acidic residues" evidence="1">
    <location>
        <begin position="180"/>
        <end position="197"/>
    </location>
</feature>
<dbReference type="EMBL" id="BMXG01000004">
    <property type="protein sequence ID" value="GHB94682.1"/>
    <property type="molecule type" value="Genomic_DNA"/>
</dbReference>
<evidence type="ECO:0000256" key="2">
    <source>
        <dbReference type="SAM" id="Phobius"/>
    </source>
</evidence>
<keyword evidence="2" id="KW-1133">Transmembrane helix</keyword>
<evidence type="ECO:0000256" key="1">
    <source>
        <dbReference type="SAM" id="MobiDB-lite"/>
    </source>
</evidence>
<keyword evidence="2" id="KW-0472">Membrane</keyword>
<keyword evidence="4" id="KW-1185">Reference proteome</keyword>
<accession>A0A8J3DFR3</accession>
<dbReference type="RefSeq" id="WP_189512074.1">
    <property type="nucleotide sequence ID" value="NZ_BMXG01000004.1"/>
</dbReference>
<feature type="region of interest" description="Disordered" evidence="1">
    <location>
        <begin position="84"/>
        <end position="219"/>
    </location>
</feature>
<evidence type="ECO:0000313" key="4">
    <source>
        <dbReference type="Proteomes" id="UP000642829"/>
    </source>
</evidence>
<protein>
    <recommendedName>
        <fullName evidence="5">TonB C-terminal domain-containing protein</fullName>
    </recommendedName>
</protein>
<keyword evidence="2" id="KW-0812">Transmembrane</keyword>
<dbReference type="Proteomes" id="UP000642829">
    <property type="component" value="Unassembled WGS sequence"/>
</dbReference>
<comment type="caution">
    <text evidence="3">The sequence shown here is derived from an EMBL/GenBank/DDBJ whole genome shotgun (WGS) entry which is preliminary data.</text>
</comment>
<evidence type="ECO:0000313" key="3">
    <source>
        <dbReference type="EMBL" id="GHB94682.1"/>
    </source>
</evidence>
<name>A0A8J3DFR3_9BACT</name>
<organism evidence="3 4">
    <name type="scientific">Cerasicoccus arenae</name>
    <dbReference type="NCBI Taxonomy" id="424488"/>
    <lineage>
        <taxon>Bacteria</taxon>
        <taxon>Pseudomonadati</taxon>
        <taxon>Verrucomicrobiota</taxon>
        <taxon>Opitutia</taxon>
        <taxon>Puniceicoccales</taxon>
        <taxon>Cerasicoccaceae</taxon>
        <taxon>Cerasicoccus</taxon>
    </lineage>
</organism>
<feature type="region of interest" description="Disordered" evidence="1">
    <location>
        <begin position="1"/>
        <end position="25"/>
    </location>
</feature>
<reference evidence="3" key="2">
    <citation type="submission" date="2020-09" db="EMBL/GenBank/DDBJ databases">
        <authorList>
            <person name="Sun Q."/>
            <person name="Kim S."/>
        </authorList>
    </citation>
    <scope>NUCLEOTIDE SEQUENCE</scope>
    <source>
        <strain evidence="3">KCTC 12870</strain>
    </source>
</reference>
<gene>
    <name evidence="3" type="ORF">GCM10007047_07750</name>
</gene>
<feature type="compositionally biased region" description="Pro residues" evidence="1">
    <location>
        <begin position="1"/>
        <end position="17"/>
    </location>
</feature>
<dbReference type="AlphaFoldDB" id="A0A8J3DFR3"/>
<sequence length="426" mass="47155">MSVETPTPPPASPPPRNEWPRWTDDKAGDKMRRVSVPLGLAVTVIIHLLAVWVFPWDEIGIIEKEKPKPNPPLEVEFLPPPPALPEFVPVNPMAPEEKPEDTDKISSQDQVAAQEVPDPTQDSDTPKVDGEMLDASNIVTGDLTTEPGPPSPEVMSDPSPALPPSPEEQQQAENTEAPPQEEKPSEEAPTEAEKPEEMTTDATEPQYLDQPVSEEDPGIEEIKAIEMAEAPEAEEGILVREKPGEAEIVVEETVEKTAQPERADQDRLEVYMEEVVVSEAATSQPTSEPRPQARPRLNFVQSTSGPLKMEQRSSNRVGAIEVDAKFDKFGAYLQRMIEAIDLQWQLMVRESSTIMAELGSRVVVRYTINQQGEIINMEVVFSSASRSGTAICVEAIQSRAPFGVWTKEMAQTLGESQSITIRYYFR</sequence>
<reference evidence="3" key="1">
    <citation type="journal article" date="2014" name="Int. J. Syst. Evol. Microbiol.">
        <title>Complete genome sequence of Corynebacterium casei LMG S-19264T (=DSM 44701T), isolated from a smear-ripened cheese.</title>
        <authorList>
            <consortium name="US DOE Joint Genome Institute (JGI-PGF)"/>
            <person name="Walter F."/>
            <person name="Albersmeier A."/>
            <person name="Kalinowski J."/>
            <person name="Ruckert C."/>
        </authorList>
    </citation>
    <scope>NUCLEOTIDE SEQUENCE</scope>
    <source>
        <strain evidence="3">KCTC 12870</strain>
    </source>
</reference>
<proteinExistence type="predicted"/>